<reference evidence="1 2" key="1">
    <citation type="submission" date="2019-04" db="EMBL/GenBank/DDBJ databases">
        <title>genome sequence of strain W3.</title>
        <authorList>
            <person name="Gao J."/>
            <person name="Sun J."/>
        </authorList>
    </citation>
    <scope>NUCLEOTIDE SEQUENCE [LARGE SCALE GENOMIC DNA]</scope>
    <source>
        <strain evidence="1 2">W3</strain>
    </source>
</reference>
<dbReference type="AlphaFoldDB" id="A0A4S8PXG5"/>
<proteinExistence type="predicted"/>
<gene>
    <name evidence="1" type="ORF">FAA86_18735</name>
</gene>
<sequence length="92" mass="9973">MIPSNFRQANLVLKAPPGEGENVVDLPVFLNRDEGTVSSLWMPTDEEREIIAKGGGVMVTIWGHTHPPVMVGAAELVYGEHYEATDEAPLSS</sequence>
<dbReference type="Proteomes" id="UP000307378">
    <property type="component" value="Unassembled WGS sequence"/>
</dbReference>
<evidence type="ECO:0000313" key="1">
    <source>
        <dbReference type="EMBL" id="THV32929.1"/>
    </source>
</evidence>
<organism evidence="1 2">
    <name type="scientific">Rhizobium rosettiformans W3</name>
    <dbReference type="NCBI Taxonomy" id="538378"/>
    <lineage>
        <taxon>Bacteria</taxon>
        <taxon>Pseudomonadati</taxon>
        <taxon>Pseudomonadota</taxon>
        <taxon>Alphaproteobacteria</taxon>
        <taxon>Hyphomicrobiales</taxon>
        <taxon>Rhizobiaceae</taxon>
        <taxon>Rhizobium/Agrobacterium group</taxon>
        <taxon>Rhizobium</taxon>
    </lineage>
</organism>
<comment type="caution">
    <text evidence="1">The sequence shown here is derived from an EMBL/GenBank/DDBJ whole genome shotgun (WGS) entry which is preliminary data.</text>
</comment>
<dbReference type="EMBL" id="STGU01000012">
    <property type="protein sequence ID" value="THV32929.1"/>
    <property type="molecule type" value="Genomic_DNA"/>
</dbReference>
<dbReference type="RefSeq" id="WP_136542635.1">
    <property type="nucleotide sequence ID" value="NZ_STGU01000012.1"/>
</dbReference>
<protein>
    <submittedName>
        <fullName evidence="1">Uncharacterized protein</fullName>
    </submittedName>
</protein>
<evidence type="ECO:0000313" key="2">
    <source>
        <dbReference type="Proteomes" id="UP000307378"/>
    </source>
</evidence>
<name>A0A4S8PXG5_9HYPH</name>
<accession>A0A4S8PXG5</accession>